<gene>
    <name evidence="12" type="ORF">GCM10010201_25630</name>
</gene>
<dbReference type="CDD" id="cd21112">
    <property type="entry name" value="alphaLP-like"/>
    <property type="match status" value="1"/>
</dbReference>
<dbReference type="RefSeq" id="WP_344172621.1">
    <property type="nucleotide sequence ID" value="NZ_BAAARY010000011.1"/>
</dbReference>
<keyword evidence="6" id="KW-0865">Zymogen</keyword>
<reference evidence="13" key="1">
    <citation type="journal article" date="2019" name="Int. J. Syst. Evol. Microbiol.">
        <title>The Global Catalogue of Microorganisms (GCM) 10K type strain sequencing project: providing services to taxonomists for standard genome sequencing and annotation.</title>
        <authorList>
            <consortium name="The Broad Institute Genomics Platform"/>
            <consortium name="The Broad Institute Genome Sequencing Center for Infectious Disease"/>
            <person name="Wu L."/>
            <person name="Ma J."/>
        </authorList>
    </citation>
    <scope>NUCLEOTIDE SEQUENCE [LARGE SCALE GENOMIC DNA]</scope>
    <source>
        <strain evidence="13">JCM 3367</strain>
    </source>
</reference>
<sequence>MNRVLGIATTGLALGLVAAVTVPALAESFDPEPPPPPDPFAQILTAMQRDLGMDPRQARVRIDTERRATDVELRLRHELGSGYAGAWLAADHRLTVAVTSPEQAERVRATGAEPRIVKRSAAALRAAKSRLDAAADRGADDVVGWHVDVSNNAVVVLTRGDAADARSFATQAGVDADTVRVETTSGDRPRLYADVRGGDGLVVSGGRCSVGLAVEGGFITAGHCGTVGEPVRDANDRPLGTIASSAFPGDDYAYVRAAAGVTAAASVNDHSGGSVAVLGSAEAPVGASVCRSGATTGWRCGVILAKNATANYAEGKVSGLTRTDACAEPGDSGGPWMSGQQAQGLTSGGSGNCADGGVTYFQPANEALAAYGLTLSTQLDSSLPEPGDACAGLAKTGTVTVAPGVNAYQPNATYHISRVGGEHRGCADGPAGTQVSLALEQWTGKKWITVASAEDGDDDQRLRHMGTPGYYRYRIAASGGDPGQVAVGYQAP</sequence>
<feature type="region of interest" description="Disordered" evidence="8">
    <location>
        <begin position="329"/>
        <end position="348"/>
    </location>
</feature>
<dbReference type="InterPro" id="IPR001316">
    <property type="entry name" value="Pept_S1A_streptogrisin"/>
</dbReference>
<feature type="domain" description="Peptidase S1" evidence="10">
    <location>
        <begin position="212"/>
        <end position="365"/>
    </location>
</feature>
<evidence type="ECO:0000256" key="3">
    <source>
        <dbReference type="ARBA" id="ARBA00022729"/>
    </source>
</evidence>
<evidence type="ECO:0000256" key="2">
    <source>
        <dbReference type="ARBA" id="ARBA00022670"/>
    </source>
</evidence>
<protein>
    <submittedName>
        <fullName evidence="12">Alpha-lytic protease prodomain-containing protein</fullName>
    </submittedName>
</protein>
<name>A0ABP6AWF9_9ACTN</name>
<evidence type="ECO:0000259" key="10">
    <source>
        <dbReference type="Pfam" id="PF00089"/>
    </source>
</evidence>
<dbReference type="Pfam" id="PF00089">
    <property type="entry name" value="Trypsin"/>
    <property type="match status" value="1"/>
</dbReference>
<dbReference type="Pfam" id="PF02983">
    <property type="entry name" value="Pro_Al_protease"/>
    <property type="match status" value="1"/>
</dbReference>
<accession>A0ABP6AWF9</accession>
<dbReference type="InterPro" id="IPR037295">
    <property type="entry name" value="Alpha-lytic_protease_prodomain"/>
</dbReference>
<evidence type="ECO:0000256" key="6">
    <source>
        <dbReference type="ARBA" id="ARBA00023145"/>
    </source>
</evidence>
<dbReference type="SUPFAM" id="SSF54806">
    <property type="entry name" value="Alpha-lytic protease prodomain"/>
    <property type="match status" value="1"/>
</dbReference>
<evidence type="ECO:0000313" key="13">
    <source>
        <dbReference type="Proteomes" id="UP001499978"/>
    </source>
</evidence>
<dbReference type="InterPro" id="IPR043504">
    <property type="entry name" value="Peptidase_S1_PA_chymotrypsin"/>
</dbReference>
<evidence type="ECO:0000259" key="11">
    <source>
        <dbReference type="Pfam" id="PF02983"/>
    </source>
</evidence>
<dbReference type="SUPFAM" id="SSF50494">
    <property type="entry name" value="Trypsin-like serine proteases"/>
    <property type="match status" value="1"/>
</dbReference>
<evidence type="ECO:0000256" key="9">
    <source>
        <dbReference type="SAM" id="SignalP"/>
    </source>
</evidence>
<dbReference type="InterPro" id="IPR009003">
    <property type="entry name" value="Peptidase_S1_PA"/>
</dbReference>
<evidence type="ECO:0000256" key="8">
    <source>
        <dbReference type="SAM" id="MobiDB-lite"/>
    </source>
</evidence>
<feature type="domain" description="Peptidase S1A alpha-lytic prodomain" evidence="11">
    <location>
        <begin position="119"/>
        <end position="176"/>
    </location>
</feature>
<dbReference type="Gene3D" id="2.40.10.10">
    <property type="entry name" value="Trypsin-like serine proteases"/>
    <property type="match status" value="2"/>
</dbReference>
<dbReference type="Gene3D" id="3.30.300.50">
    <property type="match status" value="2"/>
</dbReference>
<dbReference type="Proteomes" id="UP001499978">
    <property type="component" value="Unassembled WGS sequence"/>
</dbReference>
<keyword evidence="13" id="KW-1185">Reference proteome</keyword>
<keyword evidence="5" id="KW-0720">Serine protease</keyword>
<evidence type="ECO:0000313" key="12">
    <source>
        <dbReference type="EMBL" id="GAA2525803.1"/>
    </source>
</evidence>
<evidence type="ECO:0000256" key="1">
    <source>
        <dbReference type="ARBA" id="ARBA00007664"/>
    </source>
</evidence>
<keyword evidence="7" id="KW-1015">Disulfide bond</keyword>
<feature type="chain" id="PRO_5046178084" evidence="9">
    <location>
        <begin position="27"/>
        <end position="492"/>
    </location>
</feature>
<keyword evidence="2 12" id="KW-0645">Protease</keyword>
<dbReference type="GO" id="GO:0006508">
    <property type="term" value="P:proteolysis"/>
    <property type="evidence" value="ECO:0007669"/>
    <property type="project" value="UniProtKB-KW"/>
</dbReference>
<organism evidence="12 13">
    <name type="scientific">Pilimelia columellifera subsp. columellifera</name>
    <dbReference type="NCBI Taxonomy" id="706583"/>
    <lineage>
        <taxon>Bacteria</taxon>
        <taxon>Bacillati</taxon>
        <taxon>Actinomycetota</taxon>
        <taxon>Actinomycetes</taxon>
        <taxon>Micromonosporales</taxon>
        <taxon>Micromonosporaceae</taxon>
        <taxon>Pilimelia</taxon>
    </lineage>
</organism>
<keyword evidence="3 9" id="KW-0732">Signal</keyword>
<dbReference type="InterPro" id="IPR035070">
    <property type="entry name" value="Streptogrisin_prodomain"/>
</dbReference>
<evidence type="ECO:0000256" key="4">
    <source>
        <dbReference type="ARBA" id="ARBA00022801"/>
    </source>
</evidence>
<feature type="signal peptide" evidence="9">
    <location>
        <begin position="1"/>
        <end position="26"/>
    </location>
</feature>
<dbReference type="EMBL" id="BAAARY010000011">
    <property type="protein sequence ID" value="GAA2525803.1"/>
    <property type="molecule type" value="Genomic_DNA"/>
</dbReference>
<proteinExistence type="inferred from homology"/>
<evidence type="ECO:0000256" key="5">
    <source>
        <dbReference type="ARBA" id="ARBA00022825"/>
    </source>
</evidence>
<dbReference type="InterPro" id="IPR001254">
    <property type="entry name" value="Trypsin_dom"/>
</dbReference>
<evidence type="ECO:0000256" key="7">
    <source>
        <dbReference type="ARBA" id="ARBA00023157"/>
    </source>
</evidence>
<dbReference type="InterPro" id="IPR004236">
    <property type="entry name" value="Pept_S1_alpha_lytic"/>
</dbReference>
<comment type="caution">
    <text evidence="12">The sequence shown here is derived from an EMBL/GenBank/DDBJ whole genome shotgun (WGS) entry which is preliminary data.</text>
</comment>
<comment type="similarity">
    <text evidence="1">Belongs to the peptidase S1 family.</text>
</comment>
<keyword evidence="4" id="KW-0378">Hydrolase</keyword>
<dbReference type="PRINTS" id="PR00861">
    <property type="entry name" value="ALYTICPTASE"/>
</dbReference>
<dbReference type="GO" id="GO:0008233">
    <property type="term" value="F:peptidase activity"/>
    <property type="evidence" value="ECO:0007669"/>
    <property type="project" value="UniProtKB-KW"/>
</dbReference>